<dbReference type="Proteomes" id="UP000243515">
    <property type="component" value="Unassembled WGS sequence"/>
</dbReference>
<dbReference type="InterPro" id="IPR027796">
    <property type="entry name" value="OTT_1508_deam-like"/>
</dbReference>
<dbReference type="EMBL" id="NPHW01005616">
    <property type="protein sequence ID" value="OXV06577.1"/>
    <property type="molecule type" value="Genomic_DNA"/>
</dbReference>
<accession>A0A232LRZ6</accession>
<dbReference type="OrthoDB" id="4851849at2759"/>
<reference evidence="2 3" key="1">
    <citation type="journal article" date="2015" name="Environ. Microbiol.">
        <title>Metagenome sequence of Elaphomyces granulatus from sporocarp tissue reveals Ascomycota ectomycorrhizal fingerprints of genome expansion and a Proteobacteria-rich microbiome.</title>
        <authorList>
            <person name="Quandt C.A."/>
            <person name="Kohler A."/>
            <person name="Hesse C.N."/>
            <person name="Sharpton T.J."/>
            <person name="Martin F."/>
            <person name="Spatafora J.W."/>
        </authorList>
    </citation>
    <scope>NUCLEOTIDE SEQUENCE [LARGE SCALE GENOMIC DNA]</scope>
    <source>
        <strain evidence="2 3">OSC145934</strain>
    </source>
</reference>
<keyword evidence="3" id="KW-1185">Reference proteome</keyword>
<gene>
    <name evidence="2" type="ORF">Egran_05655</name>
</gene>
<evidence type="ECO:0000256" key="1">
    <source>
        <dbReference type="SAM" id="MobiDB-lite"/>
    </source>
</evidence>
<name>A0A232LRZ6_9EURO</name>
<feature type="compositionally biased region" description="Low complexity" evidence="1">
    <location>
        <begin position="494"/>
        <end position="512"/>
    </location>
</feature>
<proteinExistence type="predicted"/>
<dbReference type="Pfam" id="PF14441">
    <property type="entry name" value="OTT_1508_deam"/>
    <property type="match status" value="1"/>
</dbReference>
<organism evidence="2 3">
    <name type="scientific">Elaphomyces granulatus</name>
    <dbReference type="NCBI Taxonomy" id="519963"/>
    <lineage>
        <taxon>Eukaryota</taxon>
        <taxon>Fungi</taxon>
        <taxon>Dikarya</taxon>
        <taxon>Ascomycota</taxon>
        <taxon>Pezizomycotina</taxon>
        <taxon>Eurotiomycetes</taxon>
        <taxon>Eurotiomycetidae</taxon>
        <taxon>Eurotiales</taxon>
        <taxon>Elaphomycetaceae</taxon>
        <taxon>Elaphomyces</taxon>
    </lineage>
</organism>
<protein>
    <submittedName>
        <fullName evidence="2">Uncharacterized protein</fullName>
    </submittedName>
</protein>
<dbReference type="AlphaFoldDB" id="A0A232LRZ6"/>
<evidence type="ECO:0000313" key="3">
    <source>
        <dbReference type="Proteomes" id="UP000243515"/>
    </source>
</evidence>
<sequence length="680" mass="75375">MPNPIDCLSVKIVLLNLLNNLPEQPSINLSSQYITTQESQPSRTLEFKHEISITQQLSFICAYSNNPLHVLATCVEEGFPRSCLIIRLAANTGRHEALVDGLKAMSRILQNEAIDVNRSTNSETLFKAVVALNHERILSRIRSRHAPAGRARGRPSLIHRLRTAKELLRNSSICSTRAHSLTRDVDNLQKQFGRLEDMDPLEAQSSMSEEHILGLVKSIHFILLHYEQDLKLVPYTPGIWSGNATESLLDRLGKISQYVKACEELLKAARRYIIFSAIAVEFVDLQQNGRRLSVNAASDLDKIIEASCKAKTLSRVSGHLGHKSISNTRESIKARLSETSRLHAEIQLVLYYEMDAGHLRPRVICSNKSACYLCYLFLQLHGQYHIPSTHGRLYDTWKWPVPTQNSNTNGVQRLLPQFNSAIDRKIQDSLNKARVGGQTGPLESRVDLLAVITPSIQSDVSRQSRSICSGTNQYQKLEGNSAATDNDNVDDDSSNTSTKTARELPPLSLTQTPPLPRVGTPMANPAADANDSTSSSLFPRGSALDVASHGIRTSQEFGEAQREPLCLRKGQAASHSFNMENCSLQVHIPGLHVGLQYDTSSANASRLEGQILQAQGKCLQMEIECLSSSMHCSENDLTHVVDLEEGDWVEKSCLEGVLFSAEGLLLRQRSTLLRLRARAA</sequence>
<comment type="caution">
    <text evidence="2">The sequence shown here is derived from an EMBL/GenBank/DDBJ whole genome shotgun (WGS) entry which is preliminary data.</text>
</comment>
<evidence type="ECO:0000313" key="2">
    <source>
        <dbReference type="EMBL" id="OXV06577.1"/>
    </source>
</evidence>
<feature type="region of interest" description="Disordered" evidence="1">
    <location>
        <begin position="478"/>
        <end position="541"/>
    </location>
</feature>